<organism evidence="1 2">
    <name type="scientific">Arthrobacter alpinus</name>
    <dbReference type="NCBI Taxonomy" id="656366"/>
    <lineage>
        <taxon>Bacteria</taxon>
        <taxon>Bacillati</taxon>
        <taxon>Actinomycetota</taxon>
        <taxon>Actinomycetes</taxon>
        <taxon>Micrococcales</taxon>
        <taxon>Micrococcaceae</taxon>
        <taxon>Arthrobacter</taxon>
    </lineage>
</organism>
<accession>A0A1H5IQY4</accession>
<evidence type="ECO:0000313" key="2">
    <source>
        <dbReference type="Proteomes" id="UP000182725"/>
    </source>
</evidence>
<dbReference type="Proteomes" id="UP000182725">
    <property type="component" value="Unassembled WGS sequence"/>
</dbReference>
<dbReference type="AlphaFoldDB" id="A0A1H5IQY4"/>
<dbReference type="EMBL" id="FNTV01000001">
    <property type="protein sequence ID" value="SEE42673.1"/>
    <property type="molecule type" value="Genomic_DNA"/>
</dbReference>
<gene>
    <name evidence="1" type="ORF">SAMN04489740_1382</name>
</gene>
<reference evidence="1 2" key="1">
    <citation type="submission" date="2016-10" db="EMBL/GenBank/DDBJ databases">
        <authorList>
            <person name="de Groot N.N."/>
        </authorList>
    </citation>
    <scope>NUCLEOTIDE SEQUENCE [LARGE SCALE GENOMIC DNA]</scope>
    <source>
        <strain evidence="1 2">DSM 22274</strain>
    </source>
</reference>
<evidence type="ECO:0000313" key="1">
    <source>
        <dbReference type="EMBL" id="SEE42673.1"/>
    </source>
</evidence>
<name>A0A1H5IQY4_9MICC</name>
<sequence>MKKSTTTRLALTAEGTLLLAGRAGAAIAEGEIPQGAA</sequence>
<proteinExistence type="predicted"/>
<protein>
    <submittedName>
        <fullName evidence="1">Uncharacterized protein</fullName>
    </submittedName>
</protein>